<dbReference type="InterPro" id="IPR040570">
    <property type="entry name" value="LAL_C2"/>
</dbReference>
<dbReference type="GO" id="GO:0005524">
    <property type="term" value="F:ATP binding"/>
    <property type="evidence" value="ECO:0007669"/>
    <property type="project" value="UniProtKB-UniRule"/>
</dbReference>
<dbReference type="AlphaFoldDB" id="A0A6L9QR19"/>
<evidence type="ECO:0000256" key="4">
    <source>
        <dbReference type="PROSITE-ProRule" id="PRU00409"/>
    </source>
</evidence>
<evidence type="ECO:0000313" key="7">
    <source>
        <dbReference type="Proteomes" id="UP000475532"/>
    </source>
</evidence>
<organism evidence="6 7">
    <name type="scientific">Actinomadura bangladeshensis</name>
    <dbReference type="NCBI Taxonomy" id="453573"/>
    <lineage>
        <taxon>Bacteria</taxon>
        <taxon>Bacillati</taxon>
        <taxon>Actinomycetota</taxon>
        <taxon>Actinomycetes</taxon>
        <taxon>Streptosporangiales</taxon>
        <taxon>Thermomonosporaceae</taxon>
        <taxon>Actinomadura</taxon>
    </lineage>
</organism>
<evidence type="ECO:0000256" key="3">
    <source>
        <dbReference type="ARBA" id="ARBA00022840"/>
    </source>
</evidence>
<protein>
    <recommendedName>
        <fullName evidence="5">ATP-grasp domain-containing protein</fullName>
    </recommendedName>
</protein>
<comment type="caution">
    <text evidence="6">The sequence shown here is derived from an EMBL/GenBank/DDBJ whole genome shotgun (WGS) entry which is preliminary data.</text>
</comment>
<name>A0A6L9QR19_9ACTN</name>
<evidence type="ECO:0000313" key="6">
    <source>
        <dbReference type="EMBL" id="NEA27920.1"/>
    </source>
</evidence>
<evidence type="ECO:0000256" key="1">
    <source>
        <dbReference type="ARBA" id="ARBA00022598"/>
    </source>
</evidence>
<dbReference type="GO" id="GO:0046872">
    <property type="term" value="F:metal ion binding"/>
    <property type="evidence" value="ECO:0007669"/>
    <property type="project" value="InterPro"/>
</dbReference>
<dbReference type="PANTHER" id="PTHR43585:SF2">
    <property type="entry name" value="ATP-GRASP ENZYME FSQD"/>
    <property type="match status" value="1"/>
</dbReference>
<dbReference type="Proteomes" id="UP000475532">
    <property type="component" value="Unassembled WGS sequence"/>
</dbReference>
<keyword evidence="1" id="KW-0436">Ligase</keyword>
<dbReference type="Pfam" id="PF18603">
    <property type="entry name" value="LAL_C2"/>
    <property type="match status" value="1"/>
</dbReference>
<dbReference type="PROSITE" id="PS50975">
    <property type="entry name" value="ATP_GRASP"/>
    <property type="match status" value="1"/>
</dbReference>
<keyword evidence="3 4" id="KW-0067">ATP-binding</keyword>
<dbReference type="GO" id="GO:0016874">
    <property type="term" value="F:ligase activity"/>
    <property type="evidence" value="ECO:0007669"/>
    <property type="project" value="UniProtKB-KW"/>
</dbReference>
<sequence length="298" mass="32318">MIVTDEIRLEILYERHPAGMPCLVEQYLDGREFSVEATIDRGDLAFNGLTERTTTRPPFCVGTDQRLPADRPAAERTAAHDLLTGVVRTLGFGSGIGRLEVRIEPDGPHIMEVAVRTPDDNIMSMVQAANGLDPYDAAIAGACGEPGTWPPLADDDASVWFSTPLPDAVTAIEGADRIAGLPGVVDMEVDVEVGGTVPPLRSSLNRVGMVIVRTDDGDTLGHHLRAVQNELRLPVHPAEESVQQHTVRQHTVHQDAVHQHTTHQHALNQQTVLQQTVLQRTVLQQVVPQQTVGEGVPA</sequence>
<evidence type="ECO:0000259" key="5">
    <source>
        <dbReference type="PROSITE" id="PS50975"/>
    </source>
</evidence>
<dbReference type="RefSeq" id="WP_163062466.1">
    <property type="nucleotide sequence ID" value="NZ_JAAGLI010000973.1"/>
</dbReference>
<feature type="domain" description="ATP-grasp" evidence="5">
    <location>
        <begin position="86"/>
        <end position="143"/>
    </location>
</feature>
<gene>
    <name evidence="6" type="ORF">G3I70_36290</name>
</gene>
<keyword evidence="2 4" id="KW-0547">Nucleotide-binding</keyword>
<dbReference type="PANTHER" id="PTHR43585">
    <property type="entry name" value="FUMIPYRROLE BIOSYNTHESIS PROTEIN C"/>
    <property type="match status" value="1"/>
</dbReference>
<proteinExistence type="predicted"/>
<dbReference type="InterPro" id="IPR011761">
    <property type="entry name" value="ATP-grasp"/>
</dbReference>
<dbReference type="Gene3D" id="3.30.470.20">
    <property type="entry name" value="ATP-grasp fold, B domain"/>
    <property type="match status" value="1"/>
</dbReference>
<dbReference type="EMBL" id="JAAGLI010000973">
    <property type="protein sequence ID" value="NEA27920.1"/>
    <property type="molecule type" value="Genomic_DNA"/>
</dbReference>
<evidence type="ECO:0000256" key="2">
    <source>
        <dbReference type="ARBA" id="ARBA00022741"/>
    </source>
</evidence>
<accession>A0A6L9QR19</accession>
<dbReference type="InterPro" id="IPR052032">
    <property type="entry name" value="ATP-dep_AA_Ligase"/>
</dbReference>
<reference evidence="6 7" key="1">
    <citation type="submission" date="2020-01" db="EMBL/GenBank/DDBJ databases">
        <title>Insect and environment-associated Actinomycetes.</title>
        <authorList>
            <person name="Currrie C."/>
            <person name="Chevrette M."/>
            <person name="Carlson C."/>
            <person name="Stubbendieck R."/>
            <person name="Wendt-Pienkowski E."/>
        </authorList>
    </citation>
    <scope>NUCLEOTIDE SEQUENCE [LARGE SCALE GENOMIC DNA]</scope>
    <source>
        <strain evidence="6 7">SID10258</strain>
    </source>
</reference>
<dbReference type="SUPFAM" id="SSF56059">
    <property type="entry name" value="Glutathione synthetase ATP-binding domain-like"/>
    <property type="match status" value="1"/>
</dbReference>